<dbReference type="Gene3D" id="3.40.50.150">
    <property type="entry name" value="Vaccinia Virus protein VP39"/>
    <property type="match status" value="1"/>
</dbReference>
<comment type="caution">
    <text evidence="5">The sequence shown here is derived from an EMBL/GenBank/DDBJ whole genome shotgun (WGS) entry which is preliminary data.</text>
</comment>
<protein>
    <recommendedName>
        <fullName evidence="4">S-adenosyl-L-methionine-dependent methyltransferase</fullName>
        <ecNumber evidence="4">2.1.1.-</ecNumber>
    </recommendedName>
</protein>
<evidence type="ECO:0000256" key="1">
    <source>
        <dbReference type="ARBA" id="ARBA00008138"/>
    </source>
</evidence>
<evidence type="ECO:0000313" key="5">
    <source>
        <dbReference type="EMBL" id="RZS68872.1"/>
    </source>
</evidence>
<dbReference type="InterPro" id="IPR029063">
    <property type="entry name" value="SAM-dependent_MTases_sf"/>
</dbReference>
<comment type="similarity">
    <text evidence="1 4">Belongs to the UPF0677 family.</text>
</comment>
<dbReference type="EMBL" id="SGXA01000003">
    <property type="protein sequence ID" value="RZS68872.1"/>
    <property type="molecule type" value="Genomic_DNA"/>
</dbReference>
<dbReference type="PANTHER" id="PTHR43619:SF2">
    <property type="entry name" value="S-ADENOSYL-L-METHIONINE-DEPENDENT METHYLTRANSFERASES SUPERFAMILY PROTEIN"/>
    <property type="match status" value="1"/>
</dbReference>
<sequence length="290" mass="33589">MKVDKASRTAQYMAFFRALESTRPEGKRLFYDPYAIFFLDNKLKRAVQYSPVPLVRKYLRWKIHKELPGGFTSGVARTRYIDDLLKASIEKGVQQVIILGAGYDTRALRLDFLQGIPVIEIDHPNTAKRKLGALQSEMGRLPANVRFYQIDFNEQSLDDLAQARHIDMSLRTAFIWEGVTNYLSDQAVDGTFKFFSQFASGSCLIFTYVHQQVYDDPGSFYGAQKLLNDLAELEETWTFGFDPEELKEYCRKFNCTLEADKGAVEYREDYMPDRPERGYEFYRVAMAVRD</sequence>
<name>A0A4Q7MPY2_9BACT</name>
<dbReference type="NCBIfam" id="TIGR00027">
    <property type="entry name" value="mthyl_TIGR00027"/>
    <property type="match status" value="1"/>
</dbReference>
<keyword evidence="3 5" id="KW-0808">Transferase</keyword>
<evidence type="ECO:0000256" key="4">
    <source>
        <dbReference type="RuleBase" id="RU362030"/>
    </source>
</evidence>
<dbReference type="EC" id="2.1.1.-" evidence="4"/>
<keyword evidence="6" id="KW-1185">Reference proteome</keyword>
<proteinExistence type="inferred from homology"/>
<dbReference type="InterPro" id="IPR011610">
    <property type="entry name" value="SAM_mthyl_Trfase_ML2640-like"/>
</dbReference>
<dbReference type="Proteomes" id="UP000293874">
    <property type="component" value="Unassembled WGS sequence"/>
</dbReference>
<dbReference type="OrthoDB" id="9806164at2"/>
<keyword evidence="4" id="KW-0949">S-adenosyl-L-methionine</keyword>
<reference evidence="5 6" key="1">
    <citation type="submission" date="2019-02" db="EMBL/GenBank/DDBJ databases">
        <title>Genomic Encyclopedia of Type Strains, Phase IV (KMG-IV): sequencing the most valuable type-strain genomes for metagenomic binning, comparative biology and taxonomic classification.</title>
        <authorList>
            <person name="Goeker M."/>
        </authorList>
    </citation>
    <scope>NUCLEOTIDE SEQUENCE [LARGE SCALE GENOMIC DNA]</scope>
    <source>
        <strain evidence="5 6">DSM 18116</strain>
    </source>
</reference>
<dbReference type="PANTHER" id="PTHR43619">
    <property type="entry name" value="S-ADENOSYL-L-METHIONINE-DEPENDENT METHYLTRANSFERASE YKTD-RELATED"/>
    <property type="match status" value="1"/>
</dbReference>
<dbReference type="Pfam" id="PF04072">
    <property type="entry name" value="LCM"/>
    <property type="match status" value="1"/>
</dbReference>
<accession>A0A4Q7MPY2</accession>
<dbReference type="RefSeq" id="WP_130543254.1">
    <property type="nucleotide sequence ID" value="NZ_CP042431.1"/>
</dbReference>
<gene>
    <name evidence="5" type="ORF">EV199_4696</name>
</gene>
<dbReference type="GO" id="GO:0032259">
    <property type="term" value="P:methylation"/>
    <property type="evidence" value="ECO:0007669"/>
    <property type="project" value="UniProtKB-KW"/>
</dbReference>
<organism evidence="5 6">
    <name type="scientific">Pseudobacter ginsenosidimutans</name>
    <dbReference type="NCBI Taxonomy" id="661488"/>
    <lineage>
        <taxon>Bacteria</taxon>
        <taxon>Pseudomonadati</taxon>
        <taxon>Bacteroidota</taxon>
        <taxon>Chitinophagia</taxon>
        <taxon>Chitinophagales</taxon>
        <taxon>Chitinophagaceae</taxon>
        <taxon>Pseudobacter</taxon>
    </lineage>
</organism>
<dbReference type="InterPro" id="IPR007213">
    <property type="entry name" value="Ppm1/Ppm2/Tcmp"/>
</dbReference>
<keyword evidence="2 4" id="KW-0489">Methyltransferase</keyword>
<comment type="function">
    <text evidence="4">Exhibits S-adenosyl-L-methionine-dependent methyltransferase activity.</text>
</comment>
<evidence type="ECO:0000256" key="2">
    <source>
        <dbReference type="ARBA" id="ARBA00022603"/>
    </source>
</evidence>
<dbReference type="SUPFAM" id="SSF53335">
    <property type="entry name" value="S-adenosyl-L-methionine-dependent methyltransferases"/>
    <property type="match status" value="1"/>
</dbReference>
<dbReference type="AlphaFoldDB" id="A0A4Q7MPY2"/>
<dbReference type="GO" id="GO:0008168">
    <property type="term" value="F:methyltransferase activity"/>
    <property type="evidence" value="ECO:0007669"/>
    <property type="project" value="UniProtKB-UniRule"/>
</dbReference>
<evidence type="ECO:0000313" key="6">
    <source>
        <dbReference type="Proteomes" id="UP000293874"/>
    </source>
</evidence>
<evidence type="ECO:0000256" key="3">
    <source>
        <dbReference type="ARBA" id="ARBA00022679"/>
    </source>
</evidence>